<keyword evidence="8" id="KW-1185">Reference proteome</keyword>
<dbReference type="Gene3D" id="1.10.357.10">
    <property type="entry name" value="Tetracycline Repressor, domain 2"/>
    <property type="match status" value="1"/>
</dbReference>
<evidence type="ECO:0000313" key="7">
    <source>
        <dbReference type="EMBL" id="NYE81850.1"/>
    </source>
</evidence>
<name>A0A7Y9IS66_9BURK</name>
<organism evidence="7 8">
    <name type="scientific">Pigmentiphaga litoralis</name>
    <dbReference type="NCBI Taxonomy" id="516702"/>
    <lineage>
        <taxon>Bacteria</taxon>
        <taxon>Pseudomonadati</taxon>
        <taxon>Pseudomonadota</taxon>
        <taxon>Betaproteobacteria</taxon>
        <taxon>Burkholderiales</taxon>
        <taxon>Alcaligenaceae</taxon>
        <taxon>Pigmentiphaga</taxon>
    </lineage>
</organism>
<dbReference type="Pfam" id="PF00440">
    <property type="entry name" value="TetR_N"/>
    <property type="match status" value="1"/>
</dbReference>
<dbReference type="PRINTS" id="PR00455">
    <property type="entry name" value="HTHTETR"/>
</dbReference>
<dbReference type="InterPro" id="IPR050109">
    <property type="entry name" value="HTH-type_TetR-like_transc_reg"/>
</dbReference>
<dbReference type="EMBL" id="JACBYR010000001">
    <property type="protein sequence ID" value="NYE81850.1"/>
    <property type="molecule type" value="Genomic_DNA"/>
</dbReference>
<dbReference type="PANTHER" id="PTHR30055:SF234">
    <property type="entry name" value="HTH-TYPE TRANSCRIPTIONAL REGULATOR BETI"/>
    <property type="match status" value="1"/>
</dbReference>
<protein>
    <submittedName>
        <fullName evidence="7">AcrR family transcriptional regulator</fullName>
    </submittedName>
</protein>
<feature type="DNA-binding region" description="H-T-H motif" evidence="5">
    <location>
        <begin position="46"/>
        <end position="65"/>
    </location>
</feature>
<dbReference type="PANTHER" id="PTHR30055">
    <property type="entry name" value="HTH-TYPE TRANSCRIPTIONAL REGULATOR RUTR"/>
    <property type="match status" value="1"/>
</dbReference>
<dbReference type="RefSeq" id="WP_179584179.1">
    <property type="nucleotide sequence ID" value="NZ_JACBYR010000001.1"/>
</dbReference>
<evidence type="ECO:0000313" key="8">
    <source>
        <dbReference type="Proteomes" id="UP000542125"/>
    </source>
</evidence>
<keyword evidence="4" id="KW-0804">Transcription</keyword>
<evidence type="ECO:0000256" key="2">
    <source>
        <dbReference type="ARBA" id="ARBA00023015"/>
    </source>
</evidence>
<evidence type="ECO:0000256" key="4">
    <source>
        <dbReference type="ARBA" id="ARBA00023163"/>
    </source>
</evidence>
<evidence type="ECO:0000256" key="3">
    <source>
        <dbReference type="ARBA" id="ARBA00023125"/>
    </source>
</evidence>
<feature type="domain" description="HTH tetR-type" evidence="6">
    <location>
        <begin position="23"/>
        <end position="83"/>
    </location>
</feature>
<dbReference type="SUPFAM" id="SSF46689">
    <property type="entry name" value="Homeodomain-like"/>
    <property type="match status" value="1"/>
</dbReference>
<keyword evidence="2" id="KW-0805">Transcription regulation</keyword>
<dbReference type="PROSITE" id="PS50977">
    <property type="entry name" value="HTH_TETR_2"/>
    <property type="match status" value="1"/>
</dbReference>
<accession>A0A7Y9IS66</accession>
<evidence type="ECO:0000259" key="6">
    <source>
        <dbReference type="PROSITE" id="PS50977"/>
    </source>
</evidence>
<keyword evidence="3 5" id="KW-0238">DNA-binding</keyword>
<sequence>MASAASRVKTDPPDASLPAAVPHEHYLRLLGGMAQALAAKGYADTSIADIVREAAVSRRTFYEHFETKADCLLALYAMASQQALAALQGAVDLSRPWQDQVETALTAYLDFLAQDPRLLKTLFVEILGCGLPGLQVRRQANAQIAAFVQSATVNADGRRLPADMAMAVVGGINELILQTIEADASAGLRHLVGPATRLVISVAGGPR</sequence>
<dbReference type="InterPro" id="IPR001647">
    <property type="entry name" value="HTH_TetR"/>
</dbReference>
<evidence type="ECO:0000256" key="5">
    <source>
        <dbReference type="PROSITE-ProRule" id="PRU00335"/>
    </source>
</evidence>
<gene>
    <name evidence="7" type="ORF">FHW18_001121</name>
</gene>
<dbReference type="InterPro" id="IPR023772">
    <property type="entry name" value="DNA-bd_HTH_TetR-type_CS"/>
</dbReference>
<dbReference type="Proteomes" id="UP000542125">
    <property type="component" value="Unassembled WGS sequence"/>
</dbReference>
<dbReference type="GO" id="GO:0003700">
    <property type="term" value="F:DNA-binding transcription factor activity"/>
    <property type="evidence" value="ECO:0007669"/>
    <property type="project" value="TreeGrafter"/>
</dbReference>
<dbReference type="GO" id="GO:0000976">
    <property type="term" value="F:transcription cis-regulatory region binding"/>
    <property type="evidence" value="ECO:0007669"/>
    <property type="project" value="TreeGrafter"/>
</dbReference>
<dbReference type="AlphaFoldDB" id="A0A7Y9IS66"/>
<proteinExistence type="predicted"/>
<keyword evidence="1" id="KW-0678">Repressor</keyword>
<comment type="caution">
    <text evidence="7">The sequence shown here is derived from an EMBL/GenBank/DDBJ whole genome shotgun (WGS) entry which is preliminary data.</text>
</comment>
<dbReference type="InterPro" id="IPR009057">
    <property type="entry name" value="Homeodomain-like_sf"/>
</dbReference>
<reference evidence="7 8" key="1">
    <citation type="submission" date="2020-07" db="EMBL/GenBank/DDBJ databases">
        <title>Genomic Encyclopedia of Type Strains, Phase IV (KMG-V): Genome sequencing to study the core and pangenomes of soil and plant-associated prokaryotes.</title>
        <authorList>
            <person name="Whitman W."/>
        </authorList>
    </citation>
    <scope>NUCLEOTIDE SEQUENCE [LARGE SCALE GENOMIC DNA]</scope>
    <source>
        <strain evidence="7 8">SAS40</strain>
    </source>
</reference>
<evidence type="ECO:0000256" key="1">
    <source>
        <dbReference type="ARBA" id="ARBA00022491"/>
    </source>
</evidence>
<dbReference type="PROSITE" id="PS01081">
    <property type="entry name" value="HTH_TETR_1"/>
    <property type="match status" value="1"/>
</dbReference>